<dbReference type="GO" id="GO:0070475">
    <property type="term" value="P:rRNA base methylation"/>
    <property type="evidence" value="ECO:0007669"/>
    <property type="project" value="TreeGrafter"/>
</dbReference>
<accession>B9L629</accession>
<comment type="similarity">
    <text evidence="2 10">Belongs to the RNA methyltransferase RsmE family.</text>
</comment>
<keyword evidence="14" id="KW-1185">Reference proteome</keyword>
<dbReference type="eggNOG" id="COG1385">
    <property type="taxonomic scope" value="Bacteria"/>
</dbReference>
<dbReference type="PANTHER" id="PTHR30027">
    <property type="entry name" value="RIBOSOMAL RNA SMALL SUBUNIT METHYLTRANSFERASE E"/>
    <property type="match status" value="1"/>
</dbReference>
<reference evidence="13 14" key="1">
    <citation type="journal article" date="2009" name="PLoS Genet.">
        <title>Adaptations to submarine hydrothermal environments exemplified by the genome of Nautilia profundicola.</title>
        <authorList>
            <person name="Campbell B.J."/>
            <person name="Smith J.L."/>
            <person name="Hanson T.E."/>
            <person name="Klotz M.G."/>
            <person name="Stein L.Y."/>
            <person name="Lee C.K."/>
            <person name="Wu D."/>
            <person name="Robinson J.M."/>
            <person name="Khouri H.M."/>
            <person name="Eisen J.A."/>
            <person name="Cary S.C."/>
        </authorList>
    </citation>
    <scope>NUCLEOTIDE SEQUENCE [LARGE SCALE GENOMIC DNA]</scope>
    <source>
        <strain evidence="14">ATCC BAA-1463 / DSM 18972 / AmH</strain>
    </source>
</reference>
<dbReference type="KEGG" id="nam:NAMH_1425"/>
<evidence type="ECO:0000256" key="5">
    <source>
        <dbReference type="ARBA" id="ARBA00022603"/>
    </source>
</evidence>
<evidence type="ECO:0000256" key="4">
    <source>
        <dbReference type="ARBA" id="ARBA00022552"/>
    </source>
</evidence>
<evidence type="ECO:0000313" key="14">
    <source>
        <dbReference type="Proteomes" id="UP000000448"/>
    </source>
</evidence>
<dbReference type="PANTHER" id="PTHR30027:SF3">
    <property type="entry name" value="16S RRNA (URACIL(1498)-N(3))-METHYLTRANSFERASE"/>
    <property type="match status" value="1"/>
</dbReference>
<dbReference type="GO" id="GO:0070042">
    <property type="term" value="F:rRNA (uridine-N3-)-methyltransferase activity"/>
    <property type="evidence" value="ECO:0007669"/>
    <property type="project" value="TreeGrafter"/>
</dbReference>
<comment type="subcellular location">
    <subcellularLocation>
        <location evidence="1 10">Cytoplasm</location>
    </subcellularLocation>
</comment>
<dbReference type="InterPro" id="IPR029026">
    <property type="entry name" value="tRNA_m1G_MTases_N"/>
</dbReference>
<dbReference type="STRING" id="598659.NAMH_1425"/>
<evidence type="ECO:0000256" key="7">
    <source>
        <dbReference type="ARBA" id="ARBA00022691"/>
    </source>
</evidence>
<dbReference type="NCBIfam" id="TIGR00046">
    <property type="entry name" value="RsmE family RNA methyltransferase"/>
    <property type="match status" value="1"/>
</dbReference>
<dbReference type="EC" id="2.1.1.193" evidence="10"/>
<proteinExistence type="inferred from homology"/>
<feature type="domain" description="Ribosomal RNA small subunit methyltransferase E PUA-like" evidence="12">
    <location>
        <begin position="15"/>
        <end position="62"/>
    </location>
</feature>
<dbReference type="EMBL" id="CP001279">
    <property type="protein sequence ID" value="ACM93087.1"/>
    <property type="molecule type" value="Genomic_DNA"/>
</dbReference>
<evidence type="ECO:0000256" key="8">
    <source>
        <dbReference type="ARBA" id="ARBA00025699"/>
    </source>
</evidence>
<dbReference type="RefSeq" id="WP_015902139.1">
    <property type="nucleotide sequence ID" value="NC_012115.1"/>
</dbReference>
<keyword evidence="3 10" id="KW-0963">Cytoplasm</keyword>
<dbReference type="Pfam" id="PF20260">
    <property type="entry name" value="PUA_4"/>
    <property type="match status" value="1"/>
</dbReference>
<evidence type="ECO:0000259" key="11">
    <source>
        <dbReference type="Pfam" id="PF04452"/>
    </source>
</evidence>
<dbReference type="SUPFAM" id="SSF75217">
    <property type="entry name" value="alpha/beta knot"/>
    <property type="match status" value="1"/>
</dbReference>
<dbReference type="InterPro" id="IPR046886">
    <property type="entry name" value="RsmE_MTase_dom"/>
</dbReference>
<evidence type="ECO:0000256" key="10">
    <source>
        <dbReference type="PIRNR" id="PIRNR015601"/>
    </source>
</evidence>
<gene>
    <name evidence="13" type="ordered locus">NAMH_1425</name>
</gene>
<dbReference type="Gene3D" id="3.40.1280.10">
    <property type="match status" value="1"/>
</dbReference>
<dbReference type="InterPro" id="IPR015947">
    <property type="entry name" value="PUA-like_sf"/>
</dbReference>
<dbReference type="HOGENOM" id="CLU_067442_6_0_7"/>
<evidence type="ECO:0000259" key="12">
    <source>
        <dbReference type="Pfam" id="PF20260"/>
    </source>
</evidence>
<dbReference type="GO" id="GO:0005737">
    <property type="term" value="C:cytoplasm"/>
    <property type="evidence" value="ECO:0007669"/>
    <property type="project" value="UniProtKB-SubCell"/>
</dbReference>
<keyword evidence="5 10" id="KW-0489">Methyltransferase</keyword>
<organism evidence="13 14">
    <name type="scientific">Nautilia profundicola (strain ATCC BAA-1463 / DSM 18972 / AmH)</name>
    <dbReference type="NCBI Taxonomy" id="598659"/>
    <lineage>
        <taxon>Bacteria</taxon>
        <taxon>Pseudomonadati</taxon>
        <taxon>Campylobacterota</taxon>
        <taxon>Epsilonproteobacteria</taxon>
        <taxon>Nautiliales</taxon>
        <taxon>Nautiliaceae</taxon>
        <taxon>Nautilia</taxon>
    </lineage>
</organism>
<evidence type="ECO:0000256" key="6">
    <source>
        <dbReference type="ARBA" id="ARBA00022679"/>
    </source>
</evidence>
<dbReference type="SUPFAM" id="SSF88697">
    <property type="entry name" value="PUA domain-like"/>
    <property type="match status" value="1"/>
</dbReference>
<evidence type="ECO:0000256" key="9">
    <source>
        <dbReference type="ARBA" id="ARBA00047944"/>
    </source>
</evidence>
<feature type="domain" description="Ribosomal RNA small subunit methyltransferase E methyltransferase" evidence="11">
    <location>
        <begin position="76"/>
        <end position="215"/>
    </location>
</feature>
<name>B9L629_NAUPA</name>
<protein>
    <recommendedName>
        <fullName evidence="10">Ribosomal RNA small subunit methyltransferase E</fullName>
        <ecNumber evidence="10">2.1.1.193</ecNumber>
    </recommendedName>
</protein>
<evidence type="ECO:0000313" key="13">
    <source>
        <dbReference type="EMBL" id="ACM93087.1"/>
    </source>
</evidence>
<dbReference type="PIRSF" id="PIRSF015601">
    <property type="entry name" value="MTase_slr0722"/>
    <property type="match status" value="1"/>
</dbReference>
<evidence type="ECO:0000256" key="2">
    <source>
        <dbReference type="ARBA" id="ARBA00005528"/>
    </source>
</evidence>
<keyword evidence="7 10" id="KW-0949">S-adenosyl-L-methionine</keyword>
<dbReference type="Pfam" id="PF04452">
    <property type="entry name" value="Methyltrans_RNA"/>
    <property type="match status" value="1"/>
</dbReference>
<dbReference type="NCBIfam" id="NF008695">
    <property type="entry name" value="PRK11713.3-3"/>
    <property type="match status" value="1"/>
</dbReference>
<dbReference type="InterPro" id="IPR046887">
    <property type="entry name" value="RsmE_PUA-like"/>
</dbReference>
<evidence type="ECO:0000256" key="1">
    <source>
        <dbReference type="ARBA" id="ARBA00004496"/>
    </source>
</evidence>
<comment type="catalytic activity">
    <reaction evidence="9 10">
        <text>uridine(1498) in 16S rRNA + S-adenosyl-L-methionine = N(3)-methyluridine(1498) in 16S rRNA + S-adenosyl-L-homocysteine + H(+)</text>
        <dbReference type="Rhea" id="RHEA:42920"/>
        <dbReference type="Rhea" id="RHEA-COMP:10283"/>
        <dbReference type="Rhea" id="RHEA-COMP:10284"/>
        <dbReference type="ChEBI" id="CHEBI:15378"/>
        <dbReference type="ChEBI" id="CHEBI:57856"/>
        <dbReference type="ChEBI" id="CHEBI:59789"/>
        <dbReference type="ChEBI" id="CHEBI:65315"/>
        <dbReference type="ChEBI" id="CHEBI:74502"/>
        <dbReference type="EC" id="2.1.1.193"/>
    </reaction>
</comment>
<dbReference type="OrthoDB" id="9815641at2"/>
<dbReference type="Proteomes" id="UP000000448">
    <property type="component" value="Chromosome"/>
</dbReference>
<dbReference type="CDD" id="cd18084">
    <property type="entry name" value="RsmE-like"/>
    <property type="match status" value="1"/>
</dbReference>
<keyword evidence="4 10" id="KW-0698">rRNA processing</keyword>
<dbReference type="InterPro" id="IPR029028">
    <property type="entry name" value="Alpha/beta_knot_MTases"/>
</dbReference>
<sequence>MQFVYFPNPGVQITLTGDEHKYLFKVRRVKKNELVKIRNLKDDYLYIYKIEAINKKEAILSLVEKKLSPNKPEKFFHLAWCIIDPKNIEKALPSLNEIGVGKITFIYCDYSQKNFKLKLERLTKILINSCQQCGRSSLMEIEFLDSSDEFFQKYNNFSALDFDGKEIKCGFYSSYPFLIGPEGGFSDNERKYFKEKFRLKGFILRSETAAVGISSKILL</sequence>
<comment type="function">
    <text evidence="8 10">Specifically methylates the N3 position of the uracil ring of uridine 1498 (m3U1498) in 16S rRNA. Acts on the fully assembled 30S ribosomal subunit.</text>
</comment>
<dbReference type="AlphaFoldDB" id="B9L629"/>
<dbReference type="InterPro" id="IPR006700">
    <property type="entry name" value="RsmE"/>
</dbReference>
<evidence type="ECO:0000256" key="3">
    <source>
        <dbReference type="ARBA" id="ARBA00022490"/>
    </source>
</evidence>
<keyword evidence="6 10" id="KW-0808">Transferase</keyword>